<protein>
    <recommendedName>
        <fullName evidence="4">Protein TSSC4</fullName>
    </recommendedName>
</protein>
<dbReference type="Pfam" id="PF15264">
    <property type="entry name" value="TSSC4"/>
    <property type="match status" value="1"/>
</dbReference>
<dbReference type="AlphaFoldDB" id="A0AAV8SYL3"/>
<evidence type="ECO:0000313" key="3">
    <source>
        <dbReference type="Proteomes" id="UP001159364"/>
    </source>
</evidence>
<dbReference type="EMBL" id="JAIWQS010000007">
    <property type="protein sequence ID" value="KAJ8759403.1"/>
    <property type="molecule type" value="Genomic_DNA"/>
</dbReference>
<feature type="compositionally biased region" description="Acidic residues" evidence="1">
    <location>
        <begin position="95"/>
        <end position="105"/>
    </location>
</feature>
<sequence length="437" mass="48557">MASPSPETAADGSFRLRVEKVFGSLTSSSPQPSSLQSTLWSISDDEVQRKQWKRDTTSSASDREHMPCASSFDELAKDRRRSFRREMKHDRDELDDRDDDDDEESGSERRRVEAALDEWEIRSSIGLDSTLDNEEEEDEYDKVATGKENAGERLYMKDVVSDQGSCLGIHDLPRGLLHCNKDPRANHLAARARLQEDEAEGEELKSNFDCHTEVNQPNVKAGNEYGGPLRSILKRKNSSLDVGAKKRVRFDPSCKTVCEEVTPQNVQEDSSGGAATMDAAVSADESVSGWCGVPGYLRNPSKYTRYSFDSYSDLDDKSNTQAFMDFLKLVKHREAGSEFVASAAGLPKSVTFIPKRKVGEVTSVENSRAVRKEKDDVNQPQQHGGMPIGIAANESQDSEVDKVEADESEPTVVAKVVSSEKPSRQYRRKSSADDLDV</sequence>
<organism evidence="2 3">
    <name type="scientific">Erythroxylum novogranatense</name>
    <dbReference type="NCBI Taxonomy" id="1862640"/>
    <lineage>
        <taxon>Eukaryota</taxon>
        <taxon>Viridiplantae</taxon>
        <taxon>Streptophyta</taxon>
        <taxon>Embryophyta</taxon>
        <taxon>Tracheophyta</taxon>
        <taxon>Spermatophyta</taxon>
        <taxon>Magnoliopsida</taxon>
        <taxon>eudicotyledons</taxon>
        <taxon>Gunneridae</taxon>
        <taxon>Pentapetalae</taxon>
        <taxon>rosids</taxon>
        <taxon>fabids</taxon>
        <taxon>Malpighiales</taxon>
        <taxon>Erythroxylaceae</taxon>
        <taxon>Erythroxylum</taxon>
    </lineage>
</organism>
<accession>A0AAV8SYL3</accession>
<gene>
    <name evidence="2" type="ORF">K2173_006923</name>
</gene>
<evidence type="ECO:0000313" key="2">
    <source>
        <dbReference type="EMBL" id="KAJ8759403.1"/>
    </source>
</evidence>
<evidence type="ECO:0008006" key="4">
    <source>
        <dbReference type="Google" id="ProtNLM"/>
    </source>
</evidence>
<feature type="compositionally biased region" description="Basic and acidic residues" evidence="1">
    <location>
        <begin position="368"/>
        <end position="377"/>
    </location>
</feature>
<feature type="compositionally biased region" description="Basic and acidic residues" evidence="1">
    <location>
        <begin position="84"/>
        <end position="94"/>
    </location>
</feature>
<feature type="compositionally biased region" description="Low complexity" evidence="1">
    <location>
        <begin position="24"/>
        <end position="38"/>
    </location>
</feature>
<feature type="compositionally biased region" description="Acidic residues" evidence="1">
    <location>
        <begin position="131"/>
        <end position="140"/>
    </location>
</feature>
<dbReference type="PANTHER" id="PTHR13445">
    <property type="entry name" value="TUMOR SUPPRESSING SUBTRANSFERABLE CANDIDATE 4 TSSC4"/>
    <property type="match status" value="1"/>
</dbReference>
<dbReference type="Proteomes" id="UP001159364">
    <property type="component" value="Linkage Group LG07"/>
</dbReference>
<keyword evidence="3" id="KW-1185">Reference proteome</keyword>
<dbReference type="InterPro" id="IPR029338">
    <property type="entry name" value="TSSC4"/>
</dbReference>
<name>A0AAV8SYL3_9ROSI</name>
<feature type="compositionally biased region" description="Basic and acidic residues" evidence="1">
    <location>
        <begin position="46"/>
        <end position="66"/>
    </location>
</feature>
<comment type="caution">
    <text evidence="2">The sequence shown here is derived from an EMBL/GenBank/DDBJ whole genome shotgun (WGS) entry which is preliminary data.</text>
</comment>
<dbReference type="PANTHER" id="PTHR13445:SF5">
    <property type="entry name" value="PROTEIN TSSC4"/>
    <property type="match status" value="1"/>
</dbReference>
<reference evidence="2 3" key="1">
    <citation type="submission" date="2021-09" db="EMBL/GenBank/DDBJ databases">
        <title>Genomic insights and catalytic innovation underlie evolution of tropane alkaloids biosynthesis.</title>
        <authorList>
            <person name="Wang Y.-J."/>
            <person name="Tian T."/>
            <person name="Huang J.-P."/>
            <person name="Huang S.-X."/>
        </authorList>
    </citation>
    <scope>NUCLEOTIDE SEQUENCE [LARGE SCALE GENOMIC DNA]</scope>
    <source>
        <strain evidence="2">KIB-2018</strain>
        <tissue evidence="2">Leaf</tissue>
    </source>
</reference>
<feature type="region of interest" description="Disordered" evidence="1">
    <location>
        <begin position="127"/>
        <end position="146"/>
    </location>
</feature>
<evidence type="ECO:0000256" key="1">
    <source>
        <dbReference type="SAM" id="MobiDB-lite"/>
    </source>
</evidence>
<feature type="region of interest" description="Disordered" evidence="1">
    <location>
        <begin position="363"/>
        <end position="437"/>
    </location>
</feature>
<feature type="region of interest" description="Disordered" evidence="1">
    <location>
        <begin position="24"/>
        <end position="113"/>
    </location>
</feature>
<proteinExistence type="predicted"/>